<evidence type="ECO:0000313" key="2">
    <source>
        <dbReference type="EMBL" id="ETS81313.1"/>
    </source>
</evidence>
<dbReference type="OMA" id="KYWIIGT"/>
<dbReference type="Proteomes" id="UP000030651">
    <property type="component" value="Unassembled WGS sequence"/>
</dbReference>
<dbReference type="OrthoDB" id="19657at2759"/>
<name>W3X5C7_PESFW</name>
<dbReference type="PANTHER" id="PTHR43301:SF8">
    <property type="entry name" value="ARABINOSIDASE-RELATED"/>
    <property type="match status" value="1"/>
</dbReference>
<dbReference type="PANTHER" id="PTHR43301">
    <property type="entry name" value="ARABINAN ENDO-1,5-ALPHA-L-ARABINOSIDASE"/>
    <property type="match status" value="1"/>
</dbReference>
<proteinExistence type="predicted"/>
<dbReference type="GeneID" id="19271328"/>
<gene>
    <name evidence="2" type="ORF">PFICI_06315</name>
</gene>
<dbReference type="eggNOG" id="ENOG502RYYQ">
    <property type="taxonomic scope" value="Eukaryota"/>
</dbReference>
<evidence type="ECO:0008006" key="4">
    <source>
        <dbReference type="Google" id="ProtNLM"/>
    </source>
</evidence>
<dbReference type="EMBL" id="KI912112">
    <property type="protein sequence ID" value="ETS81313.1"/>
    <property type="molecule type" value="Genomic_DNA"/>
</dbReference>
<dbReference type="InterPro" id="IPR050727">
    <property type="entry name" value="GH43_arabinanases"/>
</dbReference>
<dbReference type="SUPFAM" id="SSF75005">
    <property type="entry name" value="Arabinanase/levansucrase/invertase"/>
    <property type="match status" value="1"/>
</dbReference>
<feature type="chain" id="PRO_5004834296" description="Glycosyl hydrolase family 32 N-terminal domain-containing protein" evidence="1">
    <location>
        <begin position="21"/>
        <end position="338"/>
    </location>
</feature>
<keyword evidence="1" id="KW-0732">Signal</keyword>
<dbReference type="PROSITE" id="PS51257">
    <property type="entry name" value="PROKAR_LIPOPROTEIN"/>
    <property type="match status" value="1"/>
</dbReference>
<organism evidence="2 3">
    <name type="scientific">Pestalotiopsis fici (strain W106-1 / CGMCC3.15140)</name>
    <dbReference type="NCBI Taxonomy" id="1229662"/>
    <lineage>
        <taxon>Eukaryota</taxon>
        <taxon>Fungi</taxon>
        <taxon>Dikarya</taxon>
        <taxon>Ascomycota</taxon>
        <taxon>Pezizomycotina</taxon>
        <taxon>Sordariomycetes</taxon>
        <taxon>Xylariomycetidae</taxon>
        <taxon>Amphisphaeriales</taxon>
        <taxon>Sporocadaceae</taxon>
        <taxon>Pestalotiopsis</taxon>
    </lineage>
</organism>
<dbReference type="CDD" id="cd08983">
    <property type="entry name" value="GH43_Bt3655-like"/>
    <property type="match status" value="1"/>
</dbReference>
<dbReference type="HOGENOM" id="CLU_010779_0_1_1"/>
<reference evidence="3" key="1">
    <citation type="journal article" date="2015" name="BMC Genomics">
        <title>Genomic and transcriptomic analysis of the endophytic fungus Pestalotiopsis fici reveals its lifestyle and high potential for synthesis of natural products.</title>
        <authorList>
            <person name="Wang X."/>
            <person name="Zhang X."/>
            <person name="Liu L."/>
            <person name="Xiang M."/>
            <person name="Wang W."/>
            <person name="Sun X."/>
            <person name="Che Y."/>
            <person name="Guo L."/>
            <person name="Liu G."/>
            <person name="Guo L."/>
            <person name="Wang C."/>
            <person name="Yin W.B."/>
            <person name="Stadler M."/>
            <person name="Zhang X."/>
            <person name="Liu X."/>
        </authorList>
    </citation>
    <scope>NUCLEOTIDE SEQUENCE [LARGE SCALE GENOMIC DNA]</scope>
    <source>
        <strain evidence="3">W106-1 / CGMCC3.15140</strain>
    </source>
</reference>
<dbReference type="InParanoid" id="W3X5C7"/>
<protein>
    <recommendedName>
        <fullName evidence="4">Glycosyl hydrolase family 32 N-terminal domain-containing protein</fullName>
    </recommendedName>
</protein>
<evidence type="ECO:0000256" key="1">
    <source>
        <dbReference type="SAM" id="SignalP"/>
    </source>
</evidence>
<dbReference type="RefSeq" id="XP_007833087.1">
    <property type="nucleotide sequence ID" value="XM_007834896.1"/>
</dbReference>
<dbReference type="Gene3D" id="2.115.10.20">
    <property type="entry name" value="Glycosyl hydrolase domain, family 43"/>
    <property type="match status" value="1"/>
</dbReference>
<feature type="signal peptide" evidence="1">
    <location>
        <begin position="1"/>
        <end position="20"/>
    </location>
</feature>
<dbReference type="AlphaFoldDB" id="W3X5C7"/>
<evidence type="ECO:0000313" key="3">
    <source>
        <dbReference type="Proteomes" id="UP000030651"/>
    </source>
</evidence>
<accession>W3X5C7</accession>
<sequence>MKHSLFTVAAFFLSCAHVFAVPQVPGPLQDILLQKKADSSKVGYLAVYWKTADESVYFALSTNDDPLGFTELNGGNHIVSPTLGTGAVRDLSIIAGDGIWYILGTDLNIGETNWSAAVANGSRAIVVWQSTDLVNWTDERLVTAEGPTAGCVWAPDAVWLPQYNEFFVHWASPLYDEDDTSHTGTATPLLIRGGITTDFTTIEDPGTYIDYSPSDTLDLSFLQINETAFVRIHAGGGIDGIIAEVGYGGIWGDWERPAGVIAADYEGPYPFWDNEVDGKAWLLSDLVGGGAGLRAWESADPTSGVFDSTASALTYMRHGSVLAVTQEQYDALTSAFGA</sequence>
<dbReference type="InterPro" id="IPR023296">
    <property type="entry name" value="Glyco_hydro_beta-prop_sf"/>
</dbReference>
<dbReference type="KEGG" id="pfy:PFICI_06315"/>
<keyword evidence="3" id="KW-1185">Reference proteome</keyword>